<dbReference type="Pfam" id="PF00005">
    <property type="entry name" value="ABC_tran"/>
    <property type="match status" value="1"/>
</dbReference>
<keyword evidence="11" id="KW-1185">Reference proteome</keyword>
<dbReference type="RefSeq" id="WP_162443997.1">
    <property type="nucleotide sequence ID" value="NZ_CP048222.1"/>
</dbReference>
<evidence type="ECO:0000256" key="1">
    <source>
        <dbReference type="ARBA" id="ARBA00004141"/>
    </source>
</evidence>
<evidence type="ECO:0000256" key="4">
    <source>
        <dbReference type="ARBA" id="ARBA00022741"/>
    </source>
</evidence>
<evidence type="ECO:0000256" key="2">
    <source>
        <dbReference type="ARBA" id="ARBA00022448"/>
    </source>
</evidence>
<feature type="domain" description="ABC transporter" evidence="9">
    <location>
        <begin position="250"/>
        <end position="490"/>
    </location>
</feature>
<dbReference type="PROSITE" id="PS50893">
    <property type="entry name" value="ABC_TRANSPORTER_2"/>
    <property type="match status" value="1"/>
</dbReference>
<dbReference type="Gene3D" id="3.40.50.300">
    <property type="entry name" value="P-loop containing nucleotide triphosphate hydrolases"/>
    <property type="match status" value="1"/>
</dbReference>
<dbReference type="AlphaFoldDB" id="A0A6C0GIW4"/>
<keyword evidence="7 8" id="KW-0472">Membrane</keyword>
<dbReference type="GO" id="GO:0016020">
    <property type="term" value="C:membrane"/>
    <property type="evidence" value="ECO:0007669"/>
    <property type="project" value="UniProtKB-SubCell"/>
</dbReference>
<organism evidence="10 11">
    <name type="scientific">Rhodocytophaga rosea</name>
    <dbReference type="NCBI Taxonomy" id="2704465"/>
    <lineage>
        <taxon>Bacteria</taxon>
        <taxon>Pseudomonadati</taxon>
        <taxon>Bacteroidota</taxon>
        <taxon>Cytophagia</taxon>
        <taxon>Cytophagales</taxon>
        <taxon>Rhodocytophagaceae</taxon>
        <taxon>Rhodocytophaga</taxon>
    </lineage>
</organism>
<dbReference type="KEGG" id="rhoz:GXP67_15665"/>
<evidence type="ECO:0000313" key="10">
    <source>
        <dbReference type="EMBL" id="QHT67976.1"/>
    </source>
</evidence>
<keyword evidence="3 8" id="KW-0812">Transmembrane</keyword>
<dbReference type="EMBL" id="CP048222">
    <property type="protein sequence ID" value="QHT67976.1"/>
    <property type="molecule type" value="Genomic_DNA"/>
</dbReference>
<feature type="transmembrane region" description="Helical" evidence="8">
    <location>
        <begin position="668"/>
        <end position="690"/>
    </location>
</feature>
<dbReference type="SUPFAM" id="SSF52540">
    <property type="entry name" value="P-loop containing nucleoside triphosphate hydrolases"/>
    <property type="match status" value="1"/>
</dbReference>
<protein>
    <submittedName>
        <fullName evidence="10">ATP-binding cassette domain-containing protein</fullName>
    </submittedName>
</protein>
<dbReference type="PANTHER" id="PTHR48041">
    <property type="entry name" value="ABC TRANSPORTER G FAMILY MEMBER 28"/>
    <property type="match status" value="1"/>
</dbReference>
<accession>A0A6C0GIW4</accession>
<feature type="transmembrane region" description="Helical" evidence="8">
    <location>
        <begin position="727"/>
        <end position="748"/>
    </location>
</feature>
<dbReference type="PANTHER" id="PTHR48041:SF139">
    <property type="entry name" value="PROTEIN SCARLET"/>
    <property type="match status" value="1"/>
</dbReference>
<evidence type="ECO:0000256" key="3">
    <source>
        <dbReference type="ARBA" id="ARBA00022692"/>
    </source>
</evidence>
<dbReference type="InterPro" id="IPR027417">
    <property type="entry name" value="P-loop_NTPase"/>
</dbReference>
<dbReference type="InterPro" id="IPR007791">
    <property type="entry name" value="DjlA_N"/>
</dbReference>
<dbReference type="Proteomes" id="UP000480178">
    <property type="component" value="Chromosome"/>
</dbReference>
<evidence type="ECO:0000256" key="8">
    <source>
        <dbReference type="SAM" id="Phobius"/>
    </source>
</evidence>
<evidence type="ECO:0000313" key="11">
    <source>
        <dbReference type="Proteomes" id="UP000480178"/>
    </source>
</evidence>
<comment type="subcellular location">
    <subcellularLocation>
        <location evidence="1">Membrane</location>
        <topology evidence="1">Multi-pass membrane protein</topology>
    </subcellularLocation>
</comment>
<dbReference type="GO" id="GO:0140359">
    <property type="term" value="F:ABC-type transporter activity"/>
    <property type="evidence" value="ECO:0007669"/>
    <property type="project" value="InterPro"/>
</dbReference>
<evidence type="ECO:0000256" key="7">
    <source>
        <dbReference type="ARBA" id="ARBA00023136"/>
    </source>
</evidence>
<dbReference type="Gene3D" id="1.10.3680.10">
    <property type="entry name" value="TerB-like"/>
    <property type="match status" value="1"/>
</dbReference>
<keyword evidence="6 8" id="KW-1133">Transmembrane helix</keyword>
<dbReference type="PROSITE" id="PS00211">
    <property type="entry name" value="ABC_TRANSPORTER_1"/>
    <property type="match status" value="1"/>
</dbReference>
<dbReference type="InterPro" id="IPR050352">
    <property type="entry name" value="ABCG_transporters"/>
</dbReference>
<proteinExistence type="predicted"/>
<evidence type="ECO:0000256" key="5">
    <source>
        <dbReference type="ARBA" id="ARBA00022840"/>
    </source>
</evidence>
<name>A0A6C0GIW4_9BACT</name>
<dbReference type="InterPro" id="IPR013525">
    <property type="entry name" value="ABC2_TM"/>
</dbReference>
<reference evidence="10 11" key="1">
    <citation type="submission" date="2020-01" db="EMBL/GenBank/DDBJ databases">
        <authorList>
            <person name="Kim M.K."/>
        </authorList>
    </citation>
    <scope>NUCLEOTIDE SEQUENCE [LARGE SCALE GENOMIC DNA]</scope>
    <source>
        <strain evidence="10 11">172606-1</strain>
    </source>
</reference>
<feature type="transmembrane region" description="Helical" evidence="8">
    <location>
        <begin position="623"/>
        <end position="644"/>
    </location>
</feature>
<dbReference type="GO" id="GO:0016887">
    <property type="term" value="F:ATP hydrolysis activity"/>
    <property type="evidence" value="ECO:0007669"/>
    <property type="project" value="InterPro"/>
</dbReference>
<dbReference type="SUPFAM" id="SSF158682">
    <property type="entry name" value="TerB-like"/>
    <property type="match status" value="1"/>
</dbReference>
<dbReference type="InterPro" id="IPR003439">
    <property type="entry name" value="ABC_transporter-like_ATP-bd"/>
</dbReference>
<dbReference type="SMART" id="SM00382">
    <property type="entry name" value="AAA"/>
    <property type="match status" value="1"/>
</dbReference>
<feature type="transmembrane region" description="Helical" evidence="8">
    <location>
        <begin position="583"/>
        <end position="603"/>
    </location>
</feature>
<dbReference type="Pfam" id="PF01061">
    <property type="entry name" value="ABC2_membrane"/>
    <property type="match status" value="1"/>
</dbReference>
<gene>
    <name evidence="10" type="ORF">GXP67_15665</name>
</gene>
<dbReference type="Pfam" id="PF05099">
    <property type="entry name" value="TerB"/>
    <property type="match status" value="1"/>
</dbReference>
<feature type="transmembrane region" description="Helical" evidence="8">
    <location>
        <begin position="983"/>
        <end position="1003"/>
    </location>
</feature>
<feature type="transmembrane region" description="Helical" evidence="8">
    <location>
        <begin position="696"/>
        <end position="715"/>
    </location>
</feature>
<dbReference type="InterPro" id="IPR017871">
    <property type="entry name" value="ABC_transporter-like_CS"/>
</dbReference>
<dbReference type="InterPro" id="IPR003593">
    <property type="entry name" value="AAA+_ATPase"/>
</dbReference>
<evidence type="ECO:0000256" key="6">
    <source>
        <dbReference type="ARBA" id="ARBA00022989"/>
    </source>
</evidence>
<keyword evidence="5 10" id="KW-0067">ATP-binding</keyword>
<dbReference type="InterPro" id="IPR029024">
    <property type="entry name" value="TerB-like"/>
</dbReference>
<evidence type="ECO:0000259" key="9">
    <source>
        <dbReference type="PROSITE" id="PS50893"/>
    </source>
</evidence>
<keyword evidence="4" id="KW-0547">Nucleotide-binding</keyword>
<keyword evidence="2" id="KW-0813">Transport</keyword>
<dbReference type="GO" id="GO:0005524">
    <property type="term" value="F:ATP binding"/>
    <property type="evidence" value="ECO:0007669"/>
    <property type="project" value="UniProtKB-KW"/>
</dbReference>
<sequence length="1049" mass="119379">MSEEILKALTQLFAIITKQDGGVTEVERKFVIQFFMQELDQDSVKEYVELYDQFTGYGKESEDKGEAKLTSVKDSVKTLAICKKINKTLTQKQKVVVLIRLMELVCSDKNFTPQRMSIIDTVSTVFNITKEDYQAIEKFVLHESSQVLCHFENILIADSQLPTIQIQAKHLLLDHLHGQIIFLKVNSVDLYFVRYDGEDELQLNGLLVKPFQVYLFSNGSTIKTPKSSPIYYSDVVGLFLSNLEAKKLSFTARDLEFRFPNGAIGLRDINISEGPGKLIGIMGGSGAGKTTLLNVLAGIENPSKGEILINGINIHTQKEEVQGVFGYVAQDDLLIEELTVYENLYYNAKLCFNNLSEIQLETAVISVLASLGLEHIKHLKVGNVLNKKISGGQRKRLNIALELIREPAVMFVDEPTSGLSSRDSENVIDLLKELSLRGKLIFVVIHQPSSDIYKMFDKLFIMDTGGYPIYYGNPVEAVIYFKKATNQVDSEKGQCHTCGNVNPEQIFNIIEAKVVDEYGQFTNKRKVTPIQWNEKYLQKFKVDEVKAVQENPPKALNLPSRIKQTIIFTIRDFLSKISNTQYMLINLLEAPLLAFLLAFIIRYQNDPDSSGYTYRYNDNIPAYILVAVLVAIFMGLTVSAEEIIRDKKIQKRESFLNLSRTSYLSSKLIILFTLSAIQTLSFVLIGNWILEIQGMTMSYWLVLFTMSCFANVLGLNISASFNSVVTVYITIPLLLIPQMILSGVIFSFDKLNETVSTKGEVPVLADLIATRWGFEAIAVHQYKNNAYQAPYYELEKTQSTAYYKYTYLIPELLERLERSKFHAQSKDDSIKSVLANDLKIIRDEINGEINKQGLTIDVNKVLTVKQFDEKATEKVRFYLESLKESYVRQFNEADNKKEMLIGFKSKDKTYDLTTYKNLYYNEALADLMKNTSTKDRITEYNGSLLQQVDPIYMNPKTPAHTLDYRTHFLAPQKNIAGIVIDTYLFNILIVWLLAAALCITLYFEAFKRVFALFEKIKFDFITNFIMALRNKIKISLPSIKIKKGHIATN</sequence>